<comment type="caution">
    <text evidence="2">The sequence shown here is derived from an EMBL/GenBank/DDBJ whole genome shotgun (WGS) entry which is preliminary data.</text>
</comment>
<dbReference type="InterPro" id="IPR051052">
    <property type="entry name" value="Diverse_substrate_MTase"/>
</dbReference>
<dbReference type="RefSeq" id="XP_020120997.1">
    <property type="nucleotide sequence ID" value="XM_020266068.1"/>
</dbReference>
<dbReference type="InterPro" id="IPR029063">
    <property type="entry name" value="SAM-dependent_MTases_sf"/>
</dbReference>
<keyword evidence="3" id="KW-1185">Reference proteome</keyword>
<organism evidence="2 3">
    <name type="scientific">Talaromyces atroroseus</name>
    <dbReference type="NCBI Taxonomy" id="1441469"/>
    <lineage>
        <taxon>Eukaryota</taxon>
        <taxon>Fungi</taxon>
        <taxon>Dikarya</taxon>
        <taxon>Ascomycota</taxon>
        <taxon>Pezizomycotina</taxon>
        <taxon>Eurotiomycetes</taxon>
        <taxon>Eurotiomycetidae</taxon>
        <taxon>Eurotiales</taxon>
        <taxon>Trichocomaceae</taxon>
        <taxon>Talaromyces</taxon>
        <taxon>Talaromyces sect. Trachyspermi</taxon>
    </lineage>
</organism>
<dbReference type="STRING" id="1441469.A0A225B0T5"/>
<proteinExistence type="predicted"/>
<sequence>MSQQFQREKTFSAYSQNQGNAYAQIRRDYHPNVYQTIIDHHTSTGGRLDTLLDVGCGPGLAARALAKHFTHVTGLDPSEGMLATARSLGGTSASSEPIRYEVSTAEELGQDLSRSSIEESSVDLITAANAAHWFDMSRFWLRAAKVLRPGGSVALWNSGEMRAHPSLPNADAIQAAIDEYQDRQLKPYREVGNIMARNRYTDLLLPWNMSHPMSDFDEAAFFRKDWNPEEDFFVGLPEADLGTFEKLLATHSAYTRWAQAHPDIAGTDKDQLKILRKEIERLLRKAGVKEGSEKMKCTVHGTILIVKKI</sequence>
<dbReference type="Proteomes" id="UP000214365">
    <property type="component" value="Unassembled WGS sequence"/>
</dbReference>
<dbReference type="EMBL" id="LFMY01000004">
    <property type="protein sequence ID" value="OKL60876.1"/>
    <property type="molecule type" value="Genomic_DNA"/>
</dbReference>
<dbReference type="GO" id="GO:0008757">
    <property type="term" value="F:S-adenosylmethionine-dependent methyltransferase activity"/>
    <property type="evidence" value="ECO:0007669"/>
    <property type="project" value="InterPro"/>
</dbReference>
<name>A0A225B0T5_TALAT</name>
<accession>A0A225B0T5</accession>
<dbReference type="OrthoDB" id="10027013at2759"/>
<gene>
    <name evidence="2" type="ORF">UA08_03735</name>
</gene>
<protein>
    <recommendedName>
        <fullName evidence="1">Methyltransferase type 11 domain-containing protein</fullName>
    </recommendedName>
</protein>
<dbReference type="CDD" id="cd02440">
    <property type="entry name" value="AdoMet_MTases"/>
    <property type="match status" value="1"/>
</dbReference>
<evidence type="ECO:0000259" key="1">
    <source>
        <dbReference type="Pfam" id="PF08241"/>
    </source>
</evidence>
<feature type="domain" description="Methyltransferase type 11" evidence="1">
    <location>
        <begin position="52"/>
        <end position="154"/>
    </location>
</feature>
<evidence type="ECO:0000313" key="2">
    <source>
        <dbReference type="EMBL" id="OKL60876.1"/>
    </source>
</evidence>
<dbReference type="SUPFAM" id="SSF53335">
    <property type="entry name" value="S-adenosyl-L-methionine-dependent methyltransferases"/>
    <property type="match status" value="1"/>
</dbReference>
<dbReference type="InterPro" id="IPR013216">
    <property type="entry name" value="Methyltransf_11"/>
</dbReference>
<evidence type="ECO:0000313" key="3">
    <source>
        <dbReference type="Proteomes" id="UP000214365"/>
    </source>
</evidence>
<dbReference type="AlphaFoldDB" id="A0A225B0T5"/>
<reference evidence="2 3" key="1">
    <citation type="submission" date="2015-06" db="EMBL/GenBank/DDBJ databases">
        <title>Talaromyces atroroseus IBT 11181 draft genome.</title>
        <authorList>
            <person name="Rasmussen K.B."/>
            <person name="Rasmussen S."/>
            <person name="Petersen B."/>
            <person name="Sicheritz-Ponten T."/>
            <person name="Mortensen U.H."/>
            <person name="Thrane U."/>
        </authorList>
    </citation>
    <scope>NUCLEOTIDE SEQUENCE [LARGE SCALE GENOMIC DNA]</scope>
    <source>
        <strain evidence="2 3">IBT 11181</strain>
    </source>
</reference>
<dbReference type="Gene3D" id="3.40.50.150">
    <property type="entry name" value="Vaccinia Virus protein VP39"/>
    <property type="match status" value="1"/>
</dbReference>
<dbReference type="PANTHER" id="PTHR44942">
    <property type="entry name" value="METHYLTRANSF_11 DOMAIN-CONTAINING PROTEIN"/>
    <property type="match status" value="1"/>
</dbReference>
<dbReference type="GeneID" id="31003490"/>
<dbReference type="Pfam" id="PF08241">
    <property type="entry name" value="Methyltransf_11"/>
    <property type="match status" value="1"/>
</dbReference>
<dbReference type="PANTHER" id="PTHR44942:SF10">
    <property type="entry name" value="METHYLTRANSFERASE TYPE 11 DOMAIN-CONTAINING PROTEIN"/>
    <property type="match status" value="1"/>
</dbReference>